<dbReference type="EMBL" id="UINC01212245">
    <property type="protein sequence ID" value="SVE36481.1"/>
    <property type="molecule type" value="Genomic_DNA"/>
</dbReference>
<organism evidence="1">
    <name type="scientific">marine metagenome</name>
    <dbReference type="NCBI Taxonomy" id="408172"/>
    <lineage>
        <taxon>unclassified sequences</taxon>
        <taxon>metagenomes</taxon>
        <taxon>ecological metagenomes</taxon>
    </lineage>
</organism>
<dbReference type="AlphaFoldDB" id="A0A383CWD8"/>
<gene>
    <name evidence="1" type="ORF">METZ01_LOCUS489335</name>
</gene>
<name>A0A383CWD8_9ZZZZ</name>
<evidence type="ECO:0000313" key="1">
    <source>
        <dbReference type="EMBL" id="SVE36481.1"/>
    </source>
</evidence>
<feature type="non-terminal residue" evidence="1">
    <location>
        <position position="1"/>
    </location>
</feature>
<sequence>VKGLPYPAIFEYNMLAAEPVCGTCF</sequence>
<reference evidence="1" key="1">
    <citation type="submission" date="2018-05" db="EMBL/GenBank/DDBJ databases">
        <authorList>
            <person name="Lanie J.A."/>
            <person name="Ng W.-L."/>
            <person name="Kazmierczak K.M."/>
            <person name="Andrzejewski T.M."/>
            <person name="Davidsen T.M."/>
            <person name="Wayne K.J."/>
            <person name="Tettelin H."/>
            <person name="Glass J.I."/>
            <person name="Rusch D."/>
            <person name="Podicherti R."/>
            <person name="Tsui H.-C.T."/>
            <person name="Winkler M.E."/>
        </authorList>
    </citation>
    <scope>NUCLEOTIDE SEQUENCE</scope>
</reference>
<protein>
    <submittedName>
        <fullName evidence="1">Uncharacterized protein</fullName>
    </submittedName>
</protein>
<proteinExistence type="predicted"/>
<accession>A0A383CWD8</accession>